<dbReference type="Gene3D" id="1.10.357.10">
    <property type="entry name" value="Tetracycline Repressor, domain 2"/>
    <property type="match status" value="1"/>
</dbReference>
<evidence type="ECO:0000313" key="6">
    <source>
        <dbReference type="EMBL" id="GAA3708004.1"/>
    </source>
</evidence>
<accession>A0ABP7DNB1</accession>
<dbReference type="PRINTS" id="PR00455">
    <property type="entry name" value="HTHTETR"/>
</dbReference>
<feature type="domain" description="HTH tetR-type" evidence="5">
    <location>
        <begin position="4"/>
        <end position="64"/>
    </location>
</feature>
<evidence type="ECO:0000256" key="2">
    <source>
        <dbReference type="ARBA" id="ARBA00023125"/>
    </source>
</evidence>
<keyword evidence="3" id="KW-0804">Transcription</keyword>
<dbReference type="InterPro" id="IPR036271">
    <property type="entry name" value="Tet_transcr_reg_TetR-rel_C_sf"/>
</dbReference>
<evidence type="ECO:0000256" key="1">
    <source>
        <dbReference type="ARBA" id="ARBA00023015"/>
    </source>
</evidence>
<dbReference type="PANTHER" id="PTHR47506">
    <property type="entry name" value="TRANSCRIPTIONAL REGULATORY PROTEIN"/>
    <property type="match status" value="1"/>
</dbReference>
<evidence type="ECO:0000256" key="4">
    <source>
        <dbReference type="PROSITE-ProRule" id="PRU00335"/>
    </source>
</evidence>
<keyword evidence="7" id="KW-1185">Reference proteome</keyword>
<dbReference type="SUPFAM" id="SSF46689">
    <property type="entry name" value="Homeodomain-like"/>
    <property type="match status" value="1"/>
</dbReference>
<dbReference type="InterPro" id="IPR001647">
    <property type="entry name" value="HTH_TetR"/>
</dbReference>
<name>A0ABP7DNB1_9MICC</name>
<dbReference type="Pfam" id="PF00440">
    <property type="entry name" value="TetR_N"/>
    <property type="match status" value="1"/>
</dbReference>
<dbReference type="SUPFAM" id="SSF48498">
    <property type="entry name" value="Tetracyclin repressor-like, C-terminal domain"/>
    <property type="match status" value="1"/>
</dbReference>
<dbReference type="Proteomes" id="UP001501536">
    <property type="component" value="Unassembled WGS sequence"/>
</dbReference>
<proteinExistence type="predicted"/>
<gene>
    <name evidence="6" type="ORF">GCM10022377_22300</name>
</gene>
<protein>
    <submittedName>
        <fullName evidence="6">TetR/AcrR family transcriptional regulator</fullName>
    </submittedName>
</protein>
<keyword evidence="2 4" id="KW-0238">DNA-binding</keyword>
<keyword evidence="1" id="KW-0805">Transcription regulation</keyword>
<dbReference type="EMBL" id="BAABCJ010000005">
    <property type="protein sequence ID" value="GAA3708004.1"/>
    <property type="molecule type" value="Genomic_DNA"/>
</dbReference>
<dbReference type="InterPro" id="IPR009057">
    <property type="entry name" value="Homeodomain-like_sf"/>
</dbReference>
<evidence type="ECO:0000259" key="5">
    <source>
        <dbReference type="PROSITE" id="PS50977"/>
    </source>
</evidence>
<dbReference type="PROSITE" id="PS50977">
    <property type="entry name" value="HTH_TETR_2"/>
    <property type="match status" value="1"/>
</dbReference>
<sequence length="188" mass="20057">MTKASARSRLLAAAREKFYADGIAATGVDGIVESAGVAKMSLYNNFGSKAELVVAYLEARHQEWLDLYSARLEGAETSLDGVLAVVDAYIDDAHAAHARGFRGCGLLNAAAELPAGDPGRRLVAKHKADVEELIRGHLSRMAGEKASRDGAEEISFVLEGAMARAGLEGSDRRLRTAREIIARIVGHL</sequence>
<feature type="DNA-binding region" description="H-T-H motif" evidence="4">
    <location>
        <begin position="27"/>
        <end position="46"/>
    </location>
</feature>
<comment type="caution">
    <text evidence="6">The sequence shown here is derived from an EMBL/GenBank/DDBJ whole genome shotgun (WGS) entry which is preliminary data.</text>
</comment>
<evidence type="ECO:0000256" key="3">
    <source>
        <dbReference type="ARBA" id="ARBA00023163"/>
    </source>
</evidence>
<organism evidence="6 7">
    <name type="scientific">Zhihengliuella alba</name>
    <dbReference type="NCBI Taxonomy" id="547018"/>
    <lineage>
        <taxon>Bacteria</taxon>
        <taxon>Bacillati</taxon>
        <taxon>Actinomycetota</taxon>
        <taxon>Actinomycetes</taxon>
        <taxon>Micrococcales</taxon>
        <taxon>Micrococcaceae</taxon>
        <taxon>Zhihengliuella</taxon>
    </lineage>
</organism>
<reference evidence="7" key="1">
    <citation type="journal article" date="2019" name="Int. J. Syst. Evol. Microbiol.">
        <title>The Global Catalogue of Microorganisms (GCM) 10K type strain sequencing project: providing services to taxonomists for standard genome sequencing and annotation.</title>
        <authorList>
            <consortium name="The Broad Institute Genomics Platform"/>
            <consortium name="The Broad Institute Genome Sequencing Center for Infectious Disease"/>
            <person name="Wu L."/>
            <person name="Ma J."/>
        </authorList>
    </citation>
    <scope>NUCLEOTIDE SEQUENCE [LARGE SCALE GENOMIC DNA]</scope>
    <source>
        <strain evidence="7">JCM 16961</strain>
    </source>
</reference>
<dbReference type="PANTHER" id="PTHR47506:SF1">
    <property type="entry name" value="HTH-TYPE TRANSCRIPTIONAL REGULATOR YJDC"/>
    <property type="match status" value="1"/>
</dbReference>
<evidence type="ECO:0000313" key="7">
    <source>
        <dbReference type="Proteomes" id="UP001501536"/>
    </source>
</evidence>